<dbReference type="PANTHER" id="PTHR31635:SF196">
    <property type="entry name" value="REVERSE TRANSCRIPTASE DOMAIN-CONTAINING PROTEIN-RELATED"/>
    <property type="match status" value="1"/>
</dbReference>
<sequence length="139" mass="15339">MRRMGFNSAVIELTQALVAEGHAKVHLNGITNSFKLERGVRQGCPVLLLLFGVSTQPLMKLLWEGENKGEILGINIPKSRLLLHRLFADDSGVSIKAEETNFKNLCKIIGDFEKVSGALLNPSKLVIIPFALQHPPAWL</sequence>
<evidence type="ECO:0000313" key="2">
    <source>
        <dbReference type="Proteomes" id="UP001605036"/>
    </source>
</evidence>
<evidence type="ECO:0000313" key="1">
    <source>
        <dbReference type="EMBL" id="KAL2621121.1"/>
    </source>
</evidence>
<dbReference type="EMBL" id="JBHFFA010000006">
    <property type="protein sequence ID" value="KAL2621121.1"/>
    <property type="molecule type" value="Genomic_DNA"/>
</dbReference>
<dbReference type="AlphaFoldDB" id="A0ABD1Y3B6"/>
<gene>
    <name evidence="1" type="ORF">R1flu_001326</name>
</gene>
<reference evidence="1 2" key="1">
    <citation type="submission" date="2024-09" db="EMBL/GenBank/DDBJ databases">
        <title>Chromosome-scale assembly of Riccia fluitans.</title>
        <authorList>
            <person name="Paukszto L."/>
            <person name="Sawicki J."/>
            <person name="Karawczyk K."/>
            <person name="Piernik-Szablinska J."/>
            <person name="Szczecinska M."/>
            <person name="Mazdziarz M."/>
        </authorList>
    </citation>
    <scope>NUCLEOTIDE SEQUENCE [LARGE SCALE GENOMIC DNA]</scope>
    <source>
        <strain evidence="1">Rf_01</strain>
        <tissue evidence="1">Aerial parts of the thallus</tissue>
    </source>
</reference>
<keyword evidence="2" id="KW-1185">Reference proteome</keyword>
<dbReference type="PANTHER" id="PTHR31635">
    <property type="entry name" value="REVERSE TRANSCRIPTASE DOMAIN-CONTAINING PROTEIN-RELATED"/>
    <property type="match status" value="1"/>
</dbReference>
<proteinExistence type="predicted"/>
<comment type="caution">
    <text evidence="1">The sequence shown here is derived from an EMBL/GenBank/DDBJ whole genome shotgun (WGS) entry which is preliminary data.</text>
</comment>
<dbReference type="Proteomes" id="UP001605036">
    <property type="component" value="Unassembled WGS sequence"/>
</dbReference>
<protein>
    <recommendedName>
        <fullName evidence="3">Reverse transcriptase domain-containing protein</fullName>
    </recommendedName>
</protein>
<name>A0ABD1Y3B6_9MARC</name>
<organism evidence="1 2">
    <name type="scientific">Riccia fluitans</name>
    <dbReference type="NCBI Taxonomy" id="41844"/>
    <lineage>
        <taxon>Eukaryota</taxon>
        <taxon>Viridiplantae</taxon>
        <taxon>Streptophyta</taxon>
        <taxon>Embryophyta</taxon>
        <taxon>Marchantiophyta</taxon>
        <taxon>Marchantiopsida</taxon>
        <taxon>Marchantiidae</taxon>
        <taxon>Marchantiales</taxon>
        <taxon>Ricciaceae</taxon>
        <taxon>Riccia</taxon>
    </lineage>
</organism>
<evidence type="ECO:0008006" key="3">
    <source>
        <dbReference type="Google" id="ProtNLM"/>
    </source>
</evidence>
<accession>A0ABD1Y3B6</accession>